<sequence>MKKFHRNIAQNLRQCDNI</sequence>
<accession>A0A2P2NQW4</accession>
<dbReference type="EMBL" id="GGEC01064330">
    <property type="protein sequence ID" value="MBX44814.1"/>
    <property type="molecule type" value="Transcribed_RNA"/>
</dbReference>
<protein>
    <submittedName>
        <fullName evidence="1">Uncharacterized protein</fullName>
    </submittedName>
</protein>
<evidence type="ECO:0000313" key="1">
    <source>
        <dbReference type="EMBL" id="MBX44814.1"/>
    </source>
</evidence>
<name>A0A2P2NQW4_RHIMU</name>
<reference evidence="1" key="1">
    <citation type="submission" date="2018-02" db="EMBL/GenBank/DDBJ databases">
        <title>Rhizophora mucronata_Transcriptome.</title>
        <authorList>
            <person name="Meera S.P."/>
            <person name="Sreeshan A."/>
            <person name="Augustine A."/>
        </authorList>
    </citation>
    <scope>NUCLEOTIDE SEQUENCE</scope>
    <source>
        <tissue evidence="1">Leaf</tissue>
    </source>
</reference>
<dbReference type="AlphaFoldDB" id="A0A2P2NQW4"/>
<proteinExistence type="predicted"/>
<organism evidence="1">
    <name type="scientific">Rhizophora mucronata</name>
    <name type="common">Asiatic mangrove</name>
    <dbReference type="NCBI Taxonomy" id="61149"/>
    <lineage>
        <taxon>Eukaryota</taxon>
        <taxon>Viridiplantae</taxon>
        <taxon>Streptophyta</taxon>
        <taxon>Embryophyta</taxon>
        <taxon>Tracheophyta</taxon>
        <taxon>Spermatophyta</taxon>
        <taxon>Magnoliopsida</taxon>
        <taxon>eudicotyledons</taxon>
        <taxon>Gunneridae</taxon>
        <taxon>Pentapetalae</taxon>
        <taxon>rosids</taxon>
        <taxon>fabids</taxon>
        <taxon>Malpighiales</taxon>
        <taxon>Rhizophoraceae</taxon>
        <taxon>Rhizophora</taxon>
    </lineage>
</organism>